<dbReference type="NCBIfam" id="NF037995">
    <property type="entry name" value="TRAP_S1"/>
    <property type="match status" value="1"/>
</dbReference>
<reference evidence="2" key="1">
    <citation type="submission" date="2021-06" db="EMBL/GenBank/DDBJ databases">
        <title>Vibrio nov. sp., novel gut bacterium isolated from Yellow Sea oyster.</title>
        <authorList>
            <person name="Muhammad N."/>
            <person name="Nguyen T.H."/>
            <person name="Lee Y.-J."/>
            <person name="Ko J."/>
            <person name="Kim S.-G."/>
        </authorList>
    </citation>
    <scope>NUCLEOTIDE SEQUENCE</scope>
    <source>
        <strain evidence="2">OG9-811</strain>
    </source>
</reference>
<evidence type="ECO:0000313" key="2">
    <source>
        <dbReference type="EMBL" id="QXO16072.1"/>
    </source>
</evidence>
<dbReference type="Proteomes" id="UP000694232">
    <property type="component" value="Chromosome 2"/>
</dbReference>
<dbReference type="RefSeq" id="WP_218561846.1">
    <property type="nucleotide sequence ID" value="NZ_CP076642.1"/>
</dbReference>
<dbReference type="InterPro" id="IPR004682">
    <property type="entry name" value="TRAP_DctP"/>
</dbReference>
<dbReference type="CDD" id="cd13603">
    <property type="entry name" value="PBP2_TRAP_Siap_TeaA_like"/>
    <property type="match status" value="1"/>
</dbReference>
<accession>A0A975U6I4</accession>
<dbReference type="PIRSF" id="PIRSF006470">
    <property type="entry name" value="DctB"/>
    <property type="match status" value="1"/>
</dbReference>
<feature type="signal peptide" evidence="1">
    <location>
        <begin position="1"/>
        <end position="25"/>
    </location>
</feature>
<proteinExistence type="predicted"/>
<feature type="chain" id="PRO_5036688011" evidence="1">
    <location>
        <begin position="26"/>
        <end position="334"/>
    </location>
</feature>
<dbReference type="GO" id="GO:0055085">
    <property type="term" value="P:transmembrane transport"/>
    <property type="evidence" value="ECO:0007669"/>
    <property type="project" value="InterPro"/>
</dbReference>
<dbReference type="AlphaFoldDB" id="A0A975U6I4"/>
<name>A0A975U6I4_9VIBR</name>
<gene>
    <name evidence="2" type="ORF">KNV97_00630</name>
</gene>
<dbReference type="Pfam" id="PF03480">
    <property type="entry name" value="DctP"/>
    <property type="match status" value="1"/>
</dbReference>
<organism evidence="2 3">
    <name type="scientific">Vibrio ostreae</name>
    <dbReference type="NCBI Taxonomy" id="2841925"/>
    <lineage>
        <taxon>Bacteria</taxon>
        <taxon>Pseudomonadati</taxon>
        <taxon>Pseudomonadota</taxon>
        <taxon>Gammaproteobacteria</taxon>
        <taxon>Vibrionales</taxon>
        <taxon>Vibrionaceae</taxon>
        <taxon>Vibrio</taxon>
    </lineage>
</organism>
<dbReference type="KEGG" id="vos:KNV97_00630"/>
<protein>
    <submittedName>
        <fullName evidence="2">TRAP transporter substrate-binding protein</fullName>
    </submittedName>
</protein>
<evidence type="ECO:0000256" key="1">
    <source>
        <dbReference type="SAM" id="SignalP"/>
    </source>
</evidence>
<dbReference type="InterPro" id="IPR018389">
    <property type="entry name" value="DctP_fam"/>
</dbReference>
<keyword evidence="3" id="KW-1185">Reference proteome</keyword>
<dbReference type="NCBIfam" id="TIGR00787">
    <property type="entry name" value="dctP"/>
    <property type="match status" value="1"/>
</dbReference>
<dbReference type="GO" id="GO:0030288">
    <property type="term" value="C:outer membrane-bounded periplasmic space"/>
    <property type="evidence" value="ECO:0007669"/>
    <property type="project" value="InterPro"/>
</dbReference>
<keyword evidence="1" id="KW-0732">Signal</keyword>
<dbReference type="PANTHER" id="PTHR33376">
    <property type="match status" value="1"/>
</dbReference>
<dbReference type="EMBL" id="CP076642">
    <property type="protein sequence ID" value="QXO16072.1"/>
    <property type="molecule type" value="Genomic_DNA"/>
</dbReference>
<evidence type="ECO:0000313" key="3">
    <source>
        <dbReference type="Proteomes" id="UP000694232"/>
    </source>
</evidence>
<dbReference type="PANTHER" id="PTHR33376:SF7">
    <property type="entry name" value="C4-DICARBOXYLATE-BINDING PROTEIN DCTB"/>
    <property type="match status" value="1"/>
</dbReference>
<sequence>MKNSLKFMFSTLALSFSAMSMNAYSATLIKVHSDMTEDSAQQEGIERFKQLVEARSDGQYEVKIYANNALGNDVEVAQQMQFGAVQAAPIPTAKLSGFDKDLQLIDMPFLFPSRKVAYQFLDGEIGDEVLSGLRSSGFEPAMFWESGFKQMTCNDPITKPADMQDRKVRVMESPLLISQYKALGSNPVPIAFSETYTALQQGVVECQENPLVSISQMKFYEVQKDLMLTNHGYLGTAFVFSKIWFDSQSAKNQQLLIAAAREAGHYQRERSIAREEVYLNGIKQAGSTEVISLTPEQLGEFRNAMSPVYQEFGAKLSQGLLDRAQAKLSQLSEM</sequence>